<evidence type="ECO:0000256" key="1">
    <source>
        <dbReference type="SAM" id="Coils"/>
    </source>
</evidence>
<feature type="coiled-coil region" evidence="1">
    <location>
        <begin position="194"/>
        <end position="288"/>
    </location>
</feature>
<dbReference type="OMA" id="TVEKDHY"/>
<dbReference type="Gramene" id="TKW01106">
    <property type="protein sequence ID" value="TKW01106"/>
    <property type="gene ID" value="SEVIR_8G156400v2"/>
</dbReference>
<protein>
    <submittedName>
        <fullName evidence="2">Uncharacterized protein</fullName>
    </submittedName>
</protein>
<evidence type="ECO:0000313" key="2">
    <source>
        <dbReference type="EMBL" id="TKW01106.1"/>
    </source>
</evidence>
<proteinExistence type="predicted"/>
<accession>A0A4V6Y7Y3</accession>
<sequence>MDNLVSIYHGGTVEKDHYGYPAPDFESEARELEEERKLRMTLEHHLTEQQKQLEGLDNTSILADQFTDSIQLDALKTPDSKYMPDGFVACRSRYSNDVEFSPIRENVDNTADEDLWTRLNKGCVTDLDMLEMTPGLKRETSLRRDATSAGSLCNSQHKQQCLSGRVYLFTLLFRPTDARCQKLEKDCISDPQQLDESNARCEALEKECDLLRDKNSSLQQELSESMREADRLVAEKQVELEDSKARCALLERELSKSRQDAERLATEKQELAGELGVERQKMEELKQDIRVISRAFSQREGQLTSLYTKSKAILENCKASHVATLP</sequence>
<name>A0A4V6Y7Y3_SETVI</name>
<gene>
    <name evidence="2" type="ORF">SEVIR_8G156400v2</name>
</gene>
<keyword evidence="1" id="KW-0175">Coiled coil</keyword>
<dbReference type="SUPFAM" id="SSF57997">
    <property type="entry name" value="Tropomyosin"/>
    <property type="match status" value="1"/>
</dbReference>
<organism evidence="2 3">
    <name type="scientific">Setaria viridis</name>
    <name type="common">Green bristlegrass</name>
    <name type="synonym">Setaria italica subsp. viridis</name>
    <dbReference type="NCBI Taxonomy" id="4556"/>
    <lineage>
        <taxon>Eukaryota</taxon>
        <taxon>Viridiplantae</taxon>
        <taxon>Streptophyta</taxon>
        <taxon>Embryophyta</taxon>
        <taxon>Tracheophyta</taxon>
        <taxon>Spermatophyta</taxon>
        <taxon>Magnoliopsida</taxon>
        <taxon>Liliopsida</taxon>
        <taxon>Poales</taxon>
        <taxon>Poaceae</taxon>
        <taxon>PACMAD clade</taxon>
        <taxon>Panicoideae</taxon>
        <taxon>Panicodae</taxon>
        <taxon>Paniceae</taxon>
        <taxon>Cenchrinae</taxon>
        <taxon>Setaria</taxon>
    </lineage>
</organism>
<keyword evidence="3" id="KW-1185">Reference proteome</keyword>
<reference evidence="2" key="1">
    <citation type="submission" date="2019-03" db="EMBL/GenBank/DDBJ databases">
        <title>WGS assembly of Setaria viridis.</title>
        <authorList>
            <person name="Huang P."/>
            <person name="Jenkins J."/>
            <person name="Grimwood J."/>
            <person name="Barry K."/>
            <person name="Healey A."/>
            <person name="Mamidi S."/>
            <person name="Sreedasyam A."/>
            <person name="Shu S."/>
            <person name="Feldman M."/>
            <person name="Wu J."/>
            <person name="Yu Y."/>
            <person name="Chen C."/>
            <person name="Johnson J."/>
            <person name="Rokhsar D."/>
            <person name="Baxter I."/>
            <person name="Schmutz J."/>
            <person name="Brutnell T."/>
            <person name="Kellogg E."/>
        </authorList>
    </citation>
    <scope>NUCLEOTIDE SEQUENCE [LARGE SCALE GENOMIC DNA]</scope>
</reference>
<evidence type="ECO:0000313" key="3">
    <source>
        <dbReference type="Proteomes" id="UP000298652"/>
    </source>
</evidence>
<dbReference type="EMBL" id="CM016559">
    <property type="protein sequence ID" value="TKW01106.1"/>
    <property type="molecule type" value="Genomic_DNA"/>
</dbReference>
<dbReference type="Proteomes" id="UP000298652">
    <property type="component" value="Chromosome 8"/>
</dbReference>
<dbReference type="AlphaFoldDB" id="A0A4V6Y7Y3"/>